<keyword evidence="1" id="KW-0472">Membrane</keyword>
<dbReference type="Proteomes" id="UP000050761">
    <property type="component" value="Unassembled WGS sequence"/>
</dbReference>
<evidence type="ECO:0000313" key="4">
    <source>
        <dbReference type="WBParaSite" id="HPBE_0001700701-mRNA-1"/>
    </source>
</evidence>
<dbReference type="WBParaSite" id="HPBE_0001700701-mRNA-1">
    <property type="protein sequence ID" value="HPBE_0001700701-mRNA-1"/>
    <property type="gene ID" value="HPBE_0001700701"/>
</dbReference>
<dbReference type="AlphaFoldDB" id="A0A183G5S5"/>
<keyword evidence="1" id="KW-0812">Transmembrane</keyword>
<gene>
    <name evidence="2" type="ORF">HPBE_LOCUS17006</name>
</gene>
<organism evidence="3 4">
    <name type="scientific">Heligmosomoides polygyrus</name>
    <name type="common">Parasitic roundworm</name>
    <dbReference type="NCBI Taxonomy" id="6339"/>
    <lineage>
        <taxon>Eukaryota</taxon>
        <taxon>Metazoa</taxon>
        <taxon>Ecdysozoa</taxon>
        <taxon>Nematoda</taxon>
        <taxon>Chromadorea</taxon>
        <taxon>Rhabditida</taxon>
        <taxon>Rhabditina</taxon>
        <taxon>Rhabditomorpha</taxon>
        <taxon>Strongyloidea</taxon>
        <taxon>Heligmosomidae</taxon>
        <taxon>Heligmosomoides</taxon>
    </lineage>
</organism>
<reference evidence="4" key="2">
    <citation type="submission" date="2019-09" db="UniProtKB">
        <authorList>
            <consortium name="WormBaseParasite"/>
        </authorList>
    </citation>
    <scope>IDENTIFICATION</scope>
</reference>
<proteinExistence type="predicted"/>
<protein>
    <submittedName>
        <fullName evidence="4">TPA-induced transmembrane protein</fullName>
    </submittedName>
</protein>
<reference evidence="2 3" key="1">
    <citation type="submission" date="2018-11" db="EMBL/GenBank/DDBJ databases">
        <authorList>
            <consortium name="Pathogen Informatics"/>
        </authorList>
    </citation>
    <scope>NUCLEOTIDE SEQUENCE [LARGE SCALE GENOMIC DNA]</scope>
</reference>
<evidence type="ECO:0000313" key="3">
    <source>
        <dbReference type="Proteomes" id="UP000050761"/>
    </source>
</evidence>
<dbReference type="EMBL" id="UZAH01029742">
    <property type="protein sequence ID" value="VDP07662.1"/>
    <property type="molecule type" value="Genomic_DNA"/>
</dbReference>
<dbReference type="OrthoDB" id="10668010at2759"/>
<evidence type="ECO:0000313" key="2">
    <source>
        <dbReference type="EMBL" id="VDP07662.1"/>
    </source>
</evidence>
<keyword evidence="1" id="KW-1133">Transmembrane helix</keyword>
<name>A0A183G5S5_HELPZ</name>
<dbReference type="Gene3D" id="1.20.1340.10">
    <property type="entry name" value="dopa decarboxylase, N-terminal domain"/>
    <property type="match status" value="1"/>
</dbReference>
<evidence type="ECO:0000256" key="1">
    <source>
        <dbReference type="SAM" id="Phobius"/>
    </source>
</evidence>
<accession>A0A183G5S5</accession>
<accession>A0A3P8A393</accession>
<sequence length="273" mass="30544">MGISTPFSSYKFEIQFGDLNEDRNSDHVGSEEELLEYIDSVTTVKDPFSGADLKKKLKSTILTTEHVAVLLVLALTIATAALVLQCVRLLKIRSKRKKSSQESLEDSDGIDNTQGWNRIDSFATPRLNRSFTEVSTQDDDQPWVPQVSEFKEKCDVFPKPELARSLTEILEEPVSPEEFAYYMHLFAAFTTDCYEHPIKTSVTNDYIPGTLYSSITLRAPETPDTFEAVLHDIKTQILPYVAPPQPFSCSTASVSIISLTFLPKAAFPSLVYA</sequence>
<feature type="transmembrane region" description="Helical" evidence="1">
    <location>
        <begin position="67"/>
        <end position="90"/>
    </location>
</feature>
<keyword evidence="3" id="KW-1185">Reference proteome</keyword>